<dbReference type="PANTHER" id="PTHR38011">
    <property type="entry name" value="DIHYDROFOLATE REDUCTASE FAMILY PROTEIN (AFU_ORTHOLOGUE AFUA_8G06820)"/>
    <property type="match status" value="1"/>
</dbReference>
<dbReference type="AlphaFoldDB" id="D7CUV1"/>
<dbReference type="InterPro" id="IPR024072">
    <property type="entry name" value="DHFR-like_dom_sf"/>
</dbReference>
<dbReference type="PANTHER" id="PTHR38011:SF11">
    <property type="entry name" value="2,5-DIAMINO-6-RIBOSYLAMINO-4(3H)-PYRIMIDINONE 5'-PHOSPHATE REDUCTASE"/>
    <property type="match status" value="1"/>
</dbReference>
<protein>
    <submittedName>
        <fullName evidence="2">Bifunctional deaminase-reductase domain protein</fullName>
    </submittedName>
</protein>
<dbReference type="Pfam" id="PF01872">
    <property type="entry name" value="RibD_C"/>
    <property type="match status" value="1"/>
</dbReference>
<evidence type="ECO:0000313" key="2">
    <source>
        <dbReference type="EMBL" id="ADI14092.1"/>
    </source>
</evidence>
<dbReference type="HOGENOM" id="CLU_043966_1_2_0"/>
<reference evidence="2 3" key="2">
    <citation type="journal article" date="2011" name="Stand. Genomic Sci.">
        <title>Complete genome sequence of Truepera radiovictrix type strain (RQ-24).</title>
        <authorList>
            <person name="Ivanova N."/>
            <person name="Rohde C."/>
            <person name="Munk C."/>
            <person name="Nolan M."/>
            <person name="Lucas S."/>
            <person name="Del Rio T.G."/>
            <person name="Tice H."/>
            <person name="Deshpande S."/>
            <person name="Cheng J.F."/>
            <person name="Tapia R."/>
            <person name="Han C."/>
            <person name="Goodwin L."/>
            <person name="Pitluck S."/>
            <person name="Liolios K."/>
            <person name="Mavromatis K."/>
            <person name="Mikhailova N."/>
            <person name="Pati A."/>
            <person name="Chen A."/>
            <person name="Palaniappan K."/>
            <person name="Land M."/>
            <person name="Hauser L."/>
            <person name="Chang Y.J."/>
            <person name="Jeffries C.D."/>
            <person name="Brambilla E."/>
            <person name="Rohde M."/>
            <person name="Goker M."/>
            <person name="Tindall B.J."/>
            <person name="Woyke T."/>
            <person name="Bristow J."/>
            <person name="Eisen J.A."/>
            <person name="Markowitz V."/>
            <person name="Hugenholtz P."/>
            <person name="Kyrpides N.C."/>
            <person name="Klenk H.P."/>
            <person name="Lapidus A."/>
        </authorList>
    </citation>
    <scope>NUCLEOTIDE SEQUENCE [LARGE SCALE GENOMIC DNA]</scope>
    <source>
        <strain evidence="3">DSM 17093 / CIP 108686 / LMG 22925 / RQ-24</strain>
    </source>
</reference>
<dbReference type="STRING" id="649638.Trad_0962"/>
<keyword evidence="3" id="KW-1185">Reference proteome</keyword>
<dbReference type="InterPro" id="IPR050765">
    <property type="entry name" value="Riboflavin_Biosynth_HTPR"/>
</dbReference>
<feature type="domain" description="Bacterial bifunctional deaminase-reductase C-terminal" evidence="1">
    <location>
        <begin position="3"/>
        <end position="178"/>
    </location>
</feature>
<dbReference type="SUPFAM" id="SSF53597">
    <property type="entry name" value="Dihydrofolate reductase-like"/>
    <property type="match status" value="1"/>
</dbReference>
<dbReference type="eggNOG" id="COG0262">
    <property type="taxonomic scope" value="Bacteria"/>
</dbReference>
<proteinExistence type="predicted"/>
<gene>
    <name evidence="2" type="ordered locus">Trad_0962</name>
</gene>
<sequence>MRKLKLQVVTSVDGFIAGPNGEMDWVTHDWDDDLKSYVEGLTASVDCIVLGRRLAEGFIPHWAAVAADPEHPERESGRLFTDLPKVVFTHTLETSPWPNTALATGDLAEAILRLKKETGGDLIAYGGGTFVSSLTQRGLIDEFHLLVNPVALGSGMAIFPERARLRLEAARAFPCGVALLRYGRA</sequence>
<dbReference type="GO" id="GO:0009231">
    <property type="term" value="P:riboflavin biosynthetic process"/>
    <property type="evidence" value="ECO:0007669"/>
    <property type="project" value="InterPro"/>
</dbReference>
<dbReference type="Gene3D" id="3.40.430.10">
    <property type="entry name" value="Dihydrofolate Reductase, subunit A"/>
    <property type="match status" value="1"/>
</dbReference>
<evidence type="ECO:0000259" key="1">
    <source>
        <dbReference type="Pfam" id="PF01872"/>
    </source>
</evidence>
<reference evidence="3" key="1">
    <citation type="submission" date="2010-05" db="EMBL/GenBank/DDBJ databases">
        <title>The complete genome of Truepera radiovictris DSM 17093.</title>
        <authorList>
            <consortium name="US DOE Joint Genome Institute (JGI-PGF)"/>
            <person name="Lucas S."/>
            <person name="Copeland A."/>
            <person name="Lapidus A."/>
            <person name="Glavina del Rio T."/>
            <person name="Dalin E."/>
            <person name="Tice H."/>
            <person name="Bruce D."/>
            <person name="Goodwin L."/>
            <person name="Pitluck S."/>
            <person name="Kyrpides N."/>
            <person name="Mavromatis K."/>
            <person name="Ovchinnikova G."/>
            <person name="Munk A.C."/>
            <person name="Detter J.C."/>
            <person name="Han C."/>
            <person name="Tapia R."/>
            <person name="Land M."/>
            <person name="Hauser L."/>
            <person name="Markowitz V."/>
            <person name="Cheng J.-F."/>
            <person name="Hugenholtz P."/>
            <person name="Woyke T."/>
            <person name="Wu D."/>
            <person name="Tindall B."/>
            <person name="Pomrenke H.G."/>
            <person name="Brambilla E."/>
            <person name="Klenk H.-P."/>
            <person name="Eisen J.A."/>
        </authorList>
    </citation>
    <scope>NUCLEOTIDE SEQUENCE [LARGE SCALE GENOMIC DNA]</scope>
    <source>
        <strain evidence="3">DSM 17093 / CIP 108686 / LMG 22925 / RQ-24</strain>
    </source>
</reference>
<dbReference type="InterPro" id="IPR002734">
    <property type="entry name" value="RibDG_C"/>
</dbReference>
<dbReference type="KEGG" id="tra:Trad_0962"/>
<accession>D7CUV1</accession>
<evidence type="ECO:0000313" key="3">
    <source>
        <dbReference type="Proteomes" id="UP000000379"/>
    </source>
</evidence>
<name>D7CUV1_TRURR</name>
<dbReference type="RefSeq" id="WP_013177463.1">
    <property type="nucleotide sequence ID" value="NC_014221.1"/>
</dbReference>
<organism evidence="2 3">
    <name type="scientific">Truepera radiovictrix (strain DSM 17093 / CIP 108686 / LMG 22925 / RQ-24)</name>
    <dbReference type="NCBI Taxonomy" id="649638"/>
    <lineage>
        <taxon>Bacteria</taxon>
        <taxon>Thermotogati</taxon>
        <taxon>Deinococcota</taxon>
        <taxon>Deinococci</taxon>
        <taxon>Trueperales</taxon>
        <taxon>Trueperaceae</taxon>
        <taxon>Truepera</taxon>
    </lineage>
</organism>
<dbReference type="GO" id="GO:0008703">
    <property type="term" value="F:5-amino-6-(5-phosphoribosylamino)uracil reductase activity"/>
    <property type="evidence" value="ECO:0007669"/>
    <property type="project" value="InterPro"/>
</dbReference>
<dbReference type="EMBL" id="CP002049">
    <property type="protein sequence ID" value="ADI14092.1"/>
    <property type="molecule type" value="Genomic_DNA"/>
</dbReference>
<dbReference type="Proteomes" id="UP000000379">
    <property type="component" value="Chromosome"/>
</dbReference>
<dbReference type="OrthoDB" id="195113at2"/>